<keyword evidence="4" id="KW-1185">Reference proteome</keyword>
<proteinExistence type="predicted"/>
<organism evidence="3 4">
    <name type="scientific">phage Lak_Megaphage_Sonny</name>
    <dbReference type="NCBI Taxonomy" id="3109229"/>
    <lineage>
        <taxon>Viruses</taxon>
        <taxon>Duplodnaviria</taxon>
        <taxon>Heunggongvirae</taxon>
        <taxon>Uroviricota</taxon>
        <taxon>Caudoviricetes</taxon>
        <taxon>Caudoviricetes code 15 clade</taxon>
    </lineage>
</organism>
<dbReference type="EMBL" id="OR769223">
    <property type="protein sequence ID" value="WQJ53521.1"/>
    <property type="molecule type" value="Genomic_DNA"/>
</dbReference>
<dbReference type="Proteomes" id="UP001358193">
    <property type="component" value="Segment"/>
</dbReference>
<reference evidence="3 4" key="1">
    <citation type="submission" date="2023-11" db="EMBL/GenBank/DDBJ databases">
        <authorList>
            <person name="Cook R."/>
            <person name="Crisci M."/>
            <person name="Pye H."/>
            <person name="Adriaenssens E."/>
            <person name="Santini J."/>
        </authorList>
    </citation>
    <scope>NUCLEOTIDE SEQUENCE [LARGE SCALE GENOMIC DNA]</scope>
    <source>
        <strain evidence="3">Lak_Megaphage_Sonny</strain>
    </source>
</reference>
<evidence type="ECO:0000256" key="1">
    <source>
        <dbReference type="ARBA" id="ARBA00023125"/>
    </source>
</evidence>
<evidence type="ECO:0000259" key="2">
    <source>
        <dbReference type="Pfam" id="PF07282"/>
    </source>
</evidence>
<dbReference type="Pfam" id="PF07282">
    <property type="entry name" value="Cas12f1-like_TNB"/>
    <property type="match status" value="1"/>
</dbReference>
<feature type="domain" description="Cas12f1-like TNB" evidence="2">
    <location>
        <begin position="472"/>
        <end position="532"/>
    </location>
</feature>
<dbReference type="InterPro" id="IPR010095">
    <property type="entry name" value="Cas12f1-like_TNB"/>
</dbReference>
<name>A0ABZ0Z375_9CAUD</name>
<protein>
    <submittedName>
        <fullName evidence="3">Transposase</fullName>
    </submittedName>
</protein>
<accession>A0ABZ0Z375</accession>
<evidence type="ECO:0000313" key="4">
    <source>
        <dbReference type="Proteomes" id="UP001358193"/>
    </source>
</evidence>
<sequence length="595" mass="70387">MTIDQNITKTFCSHDLTDFKYQSIHDFASVILSFKNKISEDFNLNVLTYLTDFSANSFVTYCRSRFPKEISANFDHQLYEGIYNDYSKKFEQVRHNLEFHYLKFKKWNLKTCRYKGQKYQYAESVKYSKNSNDLTKVLNFIVKYGSEDMLIWCKDRLSNASNEKQRKFYENFFRIIEKFEFERLYSLAMQRRERILKNFEIPIQYKSLSFRGRCNKKDFIGYNKNKKSVIGGFIALSIPENGKMKSISIPVKLSTKYHGNLKQYMKANSAYMYTLCFDQKRHKVNINLCKSEKRDYYDLDFSNDVIGIDVNVKNNLFALSNGQTYSLTNYMQKTIDDYLEVCLYEDELRKEHDKKLEEYIKTVEKEQDKQLSKSEKDEIKKQYPFKTGKKIQRKKDALKRVIVSQENDLMSQICKDLQGQSIHHVAMEDLDQFGQSFIRMNIKKTDSEDEKSQKIKYNRLVKFIGLSDLNNRFECISRKYSIQVSKVHAAYTSQTCNECGYIDKENRKTQENFLCLECEHENNADINAAKNIKDRVSEAVLREGLLTENEHGSFKPKKKSVQDIYDFLSSPAVQSIYSERQSSNDNFEKEIIRLI</sequence>
<keyword evidence="1" id="KW-0238">DNA-binding</keyword>
<evidence type="ECO:0000313" key="3">
    <source>
        <dbReference type="EMBL" id="WQJ53521.1"/>
    </source>
</evidence>